<dbReference type="AlphaFoldDB" id="A0A545V2F8"/>
<dbReference type="Proteomes" id="UP000315783">
    <property type="component" value="Unassembled WGS sequence"/>
</dbReference>
<reference evidence="3 4" key="1">
    <citation type="journal article" date="2019" name="Appl. Microbiol. Biotechnol.">
        <title>Genome sequence of Isaria javanica and comparative genome analysis insights into family S53 peptidase evolution in fungal entomopathogens.</title>
        <authorList>
            <person name="Lin R."/>
            <person name="Zhang X."/>
            <person name="Xin B."/>
            <person name="Zou M."/>
            <person name="Gao Y."/>
            <person name="Qin F."/>
            <person name="Hu Q."/>
            <person name="Xie B."/>
            <person name="Cheng X."/>
        </authorList>
    </citation>
    <scope>NUCLEOTIDE SEQUENCE [LARGE SCALE GENOMIC DNA]</scope>
    <source>
        <strain evidence="3 4">IJ1G</strain>
    </source>
</reference>
<dbReference type="PROSITE" id="PS50090">
    <property type="entry name" value="MYB_LIKE"/>
    <property type="match status" value="1"/>
</dbReference>
<dbReference type="OrthoDB" id="5334491at2759"/>
<feature type="compositionally biased region" description="Basic residues" evidence="1">
    <location>
        <begin position="135"/>
        <end position="150"/>
    </location>
</feature>
<dbReference type="EMBL" id="SPUK01000007">
    <property type="protein sequence ID" value="TQV95909.1"/>
    <property type="molecule type" value="Genomic_DNA"/>
</dbReference>
<evidence type="ECO:0000313" key="4">
    <source>
        <dbReference type="Proteomes" id="UP000315783"/>
    </source>
</evidence>
<comment type="caution">
    <text evidence="3">The sequence shown here is derived from an EMBL/GenBank/DDBJ whole genome shotgun (WGS) entry which is preliminary data.</text>
</comment>
<feature type="compositionally biased region" description="Low complexity" evidence="1">
    <location>
        <begin position="82"/>
        <end position="93"/>
    </location>
</feature>
<proteinExistence type="predicted"/>
<feature type="compositionally biased region" description="Polar residues" evidence="1">
    <location>
        <begin position="156"/>
        <end position="174"/>
    </location>
</feature>
<accession>A0A545V2F8</accession>
<gene>
    <name evidence="3" type="ORF">IF1G_05738</name>
</gene>
<keyword evidence="4" id="KW-1185">Reference proteome</keyword>
<sequence>MLLPSALPCDRTRGMVSPPASPPKLSTPATFNIASSCFSLQSLIANTATENQQYQYHQQQEQYYNHNHNYNYNHSYNHNHSYAQQQQQQQQDQSYFGGALLPRPLPTPPMAHTPSPMKLRLRTNTSNTREESKTRRVVKRTASPRHKRAPHLSGAGSDSNEAATDNKNNSNNRMSPGPPTTPERSRIAPERMPLGLARADFHNLYEAQPQDAAAAASDWTAEDDRILVELVLEKLKLSRADWQDCARTLGKDRHVLSRRWKSLVLNDDVGLKRRRVPSTWR</sequence>
<protein>
    <recommendedName>
        <fullName evidence="2">Myb-like domain-containing protein</fullName>
    </recommendedName>
</protein>
<feature type="domain" description="Myb-like" evidence="2">
    <location>
        <begin position="211"/>
        <end position="264"/>
    </location>
</feature>
<feature type="region of interest" description="Disordered" evidence="1">
    <location>
        <begin position="1"/>
        <end position="27"/>
    </location>
</feature>
<name>A0A545V2F8_9HYPO</name>
<feature type="region of interest" description="Disordered" evidence="1">
    <location>
        <begin position="82"/>
        <end position="187"/>
    </location>
</feature>
<evidence type="ECO:0000259" key="2">
    <source>
        <dbReference type="PROSITE" id="PS50090"/>
    </source>
</evidence>
<evidence type="ECO:0000256" key="1">
    <source>
        <dbReference type="SAM" id="MobiDB-lite"/>
    </source>
</evidence>
<organism evidence="3 4">
    <name type="scientific">Cordyceps javanica</name>
    <dbReference type="NCBI Taxonomy" id="43265"/>
    <lineage>
        <taxon>Eukaryota</taxon>
        <taxon>Fungi</taxon>
        <taxon>Dikarya</taxon>
        <taxon>Ascomycota</taxon>
        <taxon>Pezizomycotina</taxon>
        <taxon>Sordariomycetes</taxon>
        <taxon>Hypocreomycetidae</taxon>
        <taxon>Hypocreales</taxon>
        <taxon>Cordycipitaceae</taxon>
        <taxon>Cordyceps</taxon>
    </lineage>
</organism>
<dbReference type="InterPro" id="IPR001005">
    <property type="entry name" value="SANT/Myb"/>
</dbReference>
<evidence type="ECO:0000313" key="3">
    <source>
        <dbReference type="EMBL" id="TQV95909.1"/>
    </source>
</evidence>